<dbReference type="EMBL" id="JAALHA020000007">
    <property type="protein sequence ID" value="MDR9896229.1"/>
    <property type="molecule type" value="Genomic_DNA"/>
</dbReference>
<feature type="transmembrane region" description="Helical" evidence="7">
    <location>
        <begin position="257"/>
        <end position="277"/>
    </location>
</feature>
<dbReference type="SUPFAM" id="SSF103473">
    <property type="entry name" value="MFS general substrate transporter"/>
    <property type="match status" value="1"/>
</dbReference>
<feature type="transmembrane region" description="Helical" evidence="7">
    <location>
        <begin position="150"/>
        <end position="167"/>
    </location>
</feature>
<evidence type="ECO:0000256" key="4">
    <source>
        <dbReference type="ARBA" id="ARBA00022692"/>
    </source>
</evidence>
<organism evidence="8 9">
    <name type="scientific">Aetokthonos hydrillicola Thurmond2011</name>
    <dbReference type="NCBI Taxonomy" id="2712845"/>
    <lineage>
        <taxon>Bacteria</taxon>
        <taxon>Bacillati</taxon>
        <taxon>Cyanobacteriota</taxon>
        <taxon>Cyanophyceae</taxon>
        <taxon>Nostocales</taxon>
        <taxon>Hapalosiphonaceae</taxon>
        <taxon>Aetokthonos</taxon>
    </lineage>
</organism>
<feature type="transmembrane region" description="Helical" evidence="7">
    <location>
        <begin position="12"/>
        <end position="34"/>
    </location>
</feature>
<feature type="transmembrane region" description="Helical" evidence="7">
    <location>
        <begin position="105"/>
        <end position="129"/>
    </location>
</feature>
<keyword evidence="9" id="KW-1185">Reference proteome</keyword>
<dbReference type="InterPro" id="IPR036259">
    <property type="entry name" value="MFS_trans_sf"/>
</dbReference>
<dbReference type="GO" id="GO:0005886">
    <property type="term" value="C:plasma membrane"/>
    <property type="evidence" value="ECO:0007669"/>
    <property type="project" value="UniProtKB-SubCell"/>
</dbReference>
<dbReference type="Gene3D" id="1.20.1250.20">
    <property type="entry name" value="MFS general substrate transporter like domains"/>
    <property type="match status" value="1"/>
</dbReference>
<dbReference type="PANTHER" id="PTHR43266:SF2">
    <property type="entry name" value="MAJOR FACILITATOR SUPERFAMILY (MFS) PROFILE DOMAIN-CONTAINING PROTEIN"/>
    <property type="match status" value="1"/>
</dbReference>
<dbReference type="PANTHER" id="PTHR43266">
    <property type="entry name" value="MACROLIDE-EFFLUX PROTEIN"/>
    <property type="match status" value="1"/>
</dbReference>
<evidence type="ECO:0000256" key="1">
    <source>
        <dbReference type="ARBA" id="ARBA00004651"/>
    </source>
</evidence>
<sequence length="435" mass="46538">MTKHSINARMRVFVITWIAQMVSVIGSGLTSFALDVWVYQRTGSVTQFALAALCTQLPHIVMLPFSGVLVDRWNRRWIMIMSDSGLGLSILAIALLLTIGHLEVWHIYIAGAVGSIFSAFQGTAYSATIPLLVPKQHLARANGMVELGEAGARLISPVLGGALLVTIHLQGVIVIDFATFLFSLITLLFVRFPSTKTTPALEAKKDSLLSEATIGWKYITSRPGLLGLEIYQAASNFVGEIFGLLIMPLVLSFTSPASLGIILSIVGAGALVGTLVMSTCGGPQRLIYSVLGFELLGGLSILVAGLRPSAPLFTVATFLAFLGVPIIYGCGQAIWQKKVPHELQGRVFATKQMIAMSSQPVAYLIAGPLADRVFEPLMAVNGPLASSIGQIIGVGPGRGIGLLFTVLGTFNILLTIVAYHYPRLRLIEDDLPDLI</sequence>
<evidence type="ECO:0000256" key="5">
    <source>
        <dbReference type="ARBA" id="ARBA00022989"/>
    </source>
</evidence>
<name>A0AAP5I9J0_9CYAN</name>
<keyword evidence="4 7" id="KW-0812">Transmembrane</keyword>
<keyword evidence="3" id="KW-1003">Cell membrane</keyword>
<feature type="transmembrane region" description="Helical" evidence="7">
    <location>
        <begin position="77"/>
        <end position="99"/>
    </location>
</feature>
<feature type="transmembrane region" description="Helical" evidence="7">
    <location>
        <begin position="400"/>
        <end position="421"/>
    </location>
</feature>
<dbReference type="Proteomes" id="UP000667802">
    <property type="component" value="Unassembled WGS sequence"/>
</dbReference>
<proteinExistence type="predicted"/>
<feature type="transmembrane region" description="Helical" evidence="7">
    <location>
        <begin position="312"/>
        <end position="331"/>
    </location>
</feature>
<evidence type="ECO:0000256" key="2">
    <source>
        <dbReference type="ARBA" id="ARBA00022448"/>
    </source>
</evidence>
<evidence type="ECO:0000256" key="6">
    <source>
        <dbReference type="ARBA" id="ARBA00023136"/>
    </source>
</evidence>
<dbReference type="Pfam" id="PF07690">
    <property type="entry name" value="MFS_1"/>
    <property type="match status" value="1"/>
</dbReference>
<reference evidence="9" key="1">
    <citation type="journal article" date="2021" name="Science">
        <title>Hunting the eagle killer: A cyanobacterial neurotoxin causes vacuolar myelinopathy.</title>
        <authorList>
            <person name="Breinlinger S."/>
            <person name="Phillips T.J."/>
            <person name="Haram B.N."/>
            <person name="Mares J."/>
            <person name="Martinez Yerena J.A."/>
            <person name="Hrouzek P."/>
            <person name="Sobotka R."/>
            <person name="Henderson W.M."/>
            <person name="Schmieder P."/>
            <person name="Williams S.M."/>
            <person name="Lauderdale J.D."/>
            <person name="Wilde H.D."/>
            <person name="Gerrin W."/>
            <person name="Kust A."/>
            <person name="Washington J.W."/>
            <person name="Wagner C."/>
            <person name="Geier B."/>
            <person name="Liebeke M."/>
            <person name="Enke H."/>
            <person name="Niedermeyer T.H.J."/>
            <person name="Wilde S.B."/>
        </authorList>
    </citation>
    <scope>NUCLEOTIDE SEQUENCE [LARGE SCALE GENOMIC DNA]</scope>
    <source>
        <strain evidence="9">Thurmond2011</strain>
    </source>
</reference>
<feature type="transmembrane region" description="Helical" evidence="7">
    <location>
        <begin position="230"/>
        <end position="251"/>
    </location>
</feature>
<dbReference type="RefSeq" id="WP_208354227.1">
    <property type="nucleotide sequence ID" value="NZ_JAALHA020000007.1"/>
</dbReference>
<feature type="transmembrane region" description="Helical" evidence="7">
    <location>
        <begin position="286"/>
        <end position="306"/>
    </location>
</feature>
<accession>A0AAP5I9J0</accession>
<dbReference type="AlphaFoldDB" id="A0AAP5I9J0"/>
<gene>
    <name evidence="8" type="ORF">G7B40_016905</name>
</gene>
<feature type="transmembrane region" description="Helical" evidence="7">
    <location>
        <begin position="46"/>
        <end position="70"/>
    </location>
</feature>
<protein>
    <submittedName>
        <fullName evidence="8">MFS transporter</fullName>
    </submittedName>
</protein>
<dbReference type="CDD" id="cd06173">
    <property type="entry name" value="MFS_MefA_like"/>
    <property type="match status" value="1"/>
</dbReference>
<feature type="transmembrane region" description="Helical" evidence="7">
    <location>
        <begin position="173"/>
        <end position="190"/>
    </location>
</feature>
<evidence type="ECO:0000256" key="3">
    <source>
        <dbReference type="ARBA" id="ARBA00022475"/>
    </source>
</evidence>
<evidence type="ECO:0000313" key="9">
    <source>
        <dbReference type="Proteomes" id="UP000667802"/>
    </source>
</evidence>
<comment type="caution">
    <text evidence="8">The sequence shown here is derived from an EMBL/GenBank/DDBJ whole genome shotgun (WGS) entry which is preliminary data.</text>
</comment>
<dbReference type="InterPro" id="IPR011701">
    <property type="entry name" value="MFS"/>
</dbReference>
<dbReference type="GO" id="GO:0022857">
    <property type="term" value="F:transmembrane transporter activity"/>
    <property type="evidence" value="ECO:0007669"/>
    <property type="project" value="InterPro"/>
</dbReference>
<keyword evidence="6 7" id="KW-0472">Membrane</keyword>
<evidence type="ECO:0000313" key="8">
    <source>
        <dbReference type="EMBL" id="MDR9896229.1"/>
    </source>
</evidence>
<keyword evidence="5 7" id="KW-1133">Transmembrane helix</keyword>
<comment type="subcellular location">
    <subcellularLocation>
        <location evidence="1">Cell membrane</location>
        <topology evidence="1">Multi-pass membrane protein</topology>
    </subcellularLocation>
</comment>
<keyword evidence="2" id="KW-0813">Transport</keyword>
<evidence type="ECO:0000256" key="7">
    <source>
        <dbReference type="SAM" id="Phobius"/>
    </source>
</evidence>